<reference evidence="2" key="1">
    <citation type="submission" date="2020-02" db="EMBL/GenBank/DDBJ databases">
        <authorList>
            <person name="Scholz U."/>
            <person name="Mascher M."/>
            <person name="Fiebig A."/>
        </authorList>
    </citation>
    <scope>NUCLEOTIDE SEQUENCE</scope>
</reference>
<sequence>MLLSQPYTHPVPLTTPLPLCFAHFGHRCPRIAAHPFGPRWRPLFRFSSFASRAPPIFASSTSNEELLQALVGYDGREDEGRSHLPAVRTYENDLASFTLIGVVNFNQALTAAAADGGDAAEEHLSSGLPTMVIETVYTGSSAHSTVSTRLFLPSREVKEKAKKIRGSLADDIFSGTASRNILAMTFRQVMLHRVLSFELALFPPGRQRDMENLGSPREIPTELCISSENLSVIAALAEAICSCALECTKRTYLQVEGGAGSSIVSGWFQKPQRTASSDSTVCVYSIPPNQIIENAQKRLDDFISMKGRPSKEKRKAKHNLWAPPTYSNLDKIGGTGFSDWTNEYIPAYRLQVDGKNLKDVKFKGWQKLPEDRWEVLLTHFQLVELADIMDMYYEDQYTLPTKQLSSSLIAQVSNRTKSERKFSWKMASVILLGGCVLVSLRIMAQIRGQNLFAARISSVPSGTTVSETDYFQPLILDDDKYEALCLSVVQRIQDAVGRHGHISVDRDVGAWVGEIPSCLSKLHISESAHGVSEKEVPARSFDSDMPVPRELSTSELSASQKNSEEDMASSTQDIASYQVALSRDGKVLGFQPTSRTAVPHWASNPLAGALYEGKKLSPGILEPNVKIPQPREVVLVELLMSVNPDSWFVLARPIQ</sequence>
<dbReference type="EMBL" id="LR746272">
    <property type="protein sequence ID" value="CAA7402550.1"/>
    <property type="molecule type" value="Genomic_DNA"/>
</dbReference>
<feature type="compositionally biased region" description="Polar residues" evidence="1">
    <location>
        <begin position="551"/>
        <end position="561"/>
    </location>
</feature>
<evidence type="ECO:0000313" key="2">
    <source>
        <dbReference type="EMBL" id="CAA7402550.1"/>
    </source>
</evidence>
<dbReference type="AlphaFoldDB" id="A0A7I8KXQ0"/>
<feature type="region of interest" description="Disordered" evidence="1">
    <location>
        <begin position="533"/>
        <end position="569"/>
    </location>
</feature>
<protein>
    <submittedName>
        <fullName evidence="2">Uncharacterized protein</fullName>
    </submittedName>
</protein>
<dbReference type="OrthoDB" id="1894747at2759"/>
<evidence type="ECO:0000256" key="1">
    <source>
        <dbReference type="SAM" id="MobiDB-lite"/>
    </source>
</evidence>
<dbReference type="PANTHER" id="PTHR35694:SF1">
    <property type="entry name" value="DENEDDYLASE"/>
    <property type="match status" value="1"/>
</dbReference>
<organism evidence="2 3">
    <name type="scientific">Spirodela intermedia</name>
    <name type="common">Intermediate duckweed</name>
    <dbReference type="NCBI Taxonomy" id="51605"/>
    <lineage>
        <taxon>Eukaryota</taxon>
        <taxon>Viridiplantae</taxon>
        <taxon>Streptophyta</taxon>
        <taxon>Embryophyta</taxon>
        <taxon>Tracheophyta</taxon>
        <taxon>Spermatophyta</taxon>
        <taxon>Magnoliopsida</taxon>
        <taxon>Liliopsida</taxon>
        <taxon>Araceae</taxon>
        <taxon>Lemnoideae</taxon>
        <taxon>Spirodela</taxon>
    </lineage>
</organism>
<name>A0A7I8KXQ0_SPIIN</name>
<dbReference type="PANTHER" id="PTHR35694">
    <property type="entry name" value="DENEDDYLASE"/>
    <property type="match status" value="1"/>
</dbReference>
<gene>
    <name evidence="2" type="ORF">SI8410_09013228</name>
</gene>
<evidence type="ECO:0000313" key="3">
    <source>
        <dbReference type="Proteomes" id="UP000663760"/>
    </source>
</evidence>
<keyword evidence="3" id="KW-1185">Reference proteome</keyword>
<dbReference type="Proteomes" id="UP000663760">
    <property type="component" value="Chromosome 9"/>
</dbReference>
<proteinExistence type="predicted"/>
<accession>A0A7I8KXQ0</accession>